<dbReference type="InterPro" id="IPR014014">
    <property type="entry name" value="RNA_helicase_DEAD_Q_motif"/>
</dbReference>
<dbReference type="VEuPathDB" id="FungiDB:SPPG_00386"/>
<evidence type="ECO:0000256" key="9">
    <source>
        <dbReference type="PROSITE-ProRule" id="PRU00552"/>
    </source>
</evidence>
<comment type="catalytic activity">
    <reaction evidence="8">
        <text>ATP + H2O = ADP + phosphate + H(+)</text>
        <dbReference type="Rhea" id="RHEA:13065"/>
        <dbReference type="ChEBI" id="CHEBI:15377"/>
        <dbReference type="ChEBI" id="CHEBI:15378"/>
        <dbReference type="ChEBI" id="CHEBI:30616"/>
        <dbReference type="ChEBI" id="CHEBI:43474"/>
        <dbReference type="ChEBI" id="CHEBI:456216"/>
        <dbReference type="EC" id="3.6.4.13"/>
    </reaction>
</comment>
<dbReference type="PANTHER" id="PTHR47959">
    <property type="entry name" value="ATP-DEPENDENT RNA HELICASE RHLE-RELATED"/>
    <property type="match status" value="1"/>
</dbReference>
<evidence type="ECO:0000259" key="12">
    <source>
        <dbReference type="PROSITE" id="PS51194"/>
    </source>
</evidence>
<evidence type="ECO:0000256" key="10">
    <source>
        <dbReference type="SAM" id="MobiDB-lite"/>
    </source>
</evidence>
<evidence type="ECO:0000313" key="15">
    <source>
        <dbReference type="Proteomes" id="UP000053201"/>
    </source>
</evidence>
<dbReference type="FunCoup" id="A0A0L0HTK5">
    <property type="interactions" value="531"/>
</dbReference>
<dbReference type="PROSITE" id="PS51192">
    <property type="entry name" value="HELICASE_ATP_BIND_1"/>
    <property type="match status" value="1"/>
</dbReference>
<evidence type="ECO:0000256" key="1">
    <source>
        <dbReference type="ARBA" id="ARBA00012552"/>
    </source>
</evidence>
<evidence type="ECO:0000256" key="5">
    <source>
        <dbReference type="ARBA" id="ARBA00022840"/>
    </source>
</evidence>
<evidence type="ECO:0000256" key="3">
    <source>
        <dbReference type="ARBA" id="ARBA00022801"/>
    </source>
</evidence>
<dbReference type="PROSITE" id="PS51195">
    <property type="entry name" value="Q_MOTIF"/>
    <property type="match status" value="1"/>
</dbReference>
<feature type="domain" description="DEAD-box RNA helicase Q" evidence="13">
    <location>
        <begin position="17"/>
        <end position="45"/>
    </location>
</feature>
<proteinExistence type="inferred from homology"/>
<feature type="compositionally biased region" description="Gly residues" evidence="10">
    <location>
        <begin position="596"/>
        <end position="606"/>
    </location>
</feature>
<evidence type="ECO:0000313" key="14">
    <source>
        <dbReference type="EMBL" id="KND04671.1"/>
    </source>
</evidence>
<gene>
    <name evidence="14" type="ORF">SPPG_00386</name>
</gene>
<feature type="domain" description="Helicase C-terminal" evidence="12">
    <location>
        <begin position="241"/>
        <end position="495"/>
    </location>
</feature>
<keyword evidence="5" id="KW-0067">ATP-binding</keyword>
<keyword evidence="6" id="KW-0694">RNA-binding</keyword>
<evidence type="ECO:0000256" key="2">
    <source>
        <dbReference type="ARBA" id="ARBA00022741"/>
    </source>
</evidence>
<dbReference type="AlphaFoldDB" id="A0A0L0HTK5"/>
<dbReference type="GO" id="GO:0016787">
    <property type="term" value="F:hydrolase activity"/>
    <property type="evidence" value="ECO:0007669"/>
    <property type="project" value="UniProtKB-KW"/>
</dbReference>
<dbReference type="SMART" id="SM00490">
    <property type="entry name" value="HELICc"/>
    <property type="match status" value="1"/>
</dbReference>
<keyword evidence="3" id="KW-0378">Hydrolase</keyword>
<name>A0A0L0HTK5_SPIPD</name>
<dbReference type="STRING" id="645134.A0A0L0HTK5"/>
<keyword evidence="2" id="KW-0547">Nucleotide-binding</keyword>
<dbReference type="InterPro" id="IPR014001">
    <property type="entry name" value="Helicase_ATP-bd"/>
</dbReference>
<keyword evidence="4" id="KW-0347">Helicase</keyword>
<dbReference type="EC" id="3.6.4.13" evidence="1"/>
<dbReference type="OMA" id="NASEQCV"/>
<evidence type="ECO:0000256" key="8">
    <source>
        <dbReference type="ARBA" id="ARBA00047984"/>
    </source>
</evidence>
<reference evidence="14 15" key="1">
    <citation type="submission" date="2009-08" db="EMBL/GenBank/DDBJ databases">
        <title>The Genome Sequence of Spizellomyces punctatus strain DAOM BR117.</title>
        <authorList>
            <consortium name="The Broad Institute Genome Sequencing Platform"/>
            <person name="Russ C."/>
            <person name="Cuomo C."/>
            <person name="Shea T."/>
            <person name="Young S.K."/>
            <person name="Zeng Q."/>
            <person name="Koehrsen M."/>
            <person name="Haas B."/>
            <person name="Borodovsky M."/>
            <person name="Guigo R."/>
            <person name="Alvarado L."/>
            <person name="Berlin A."/>
            <person name="Bochicchio J."/>
            <person name="Borenstein D."/>
            <person name="Chapman S."/>
            <person name="Chen Z."/>
            <person name="Engels R."/>
            <person name="Freedman E."/>
            <person name="Gellesch M."/>
            <person name="Goldberg J."/>
            <person name="Griggs A."/>
            <person name="Gujja S."/>
            <person name="Heiman D."/>
            <person name="Hepburn T."/>
            <person name="Howarth C."/>
            <person name="Jen D."/>
            <person name="Larson L."/>
            <person name="Lewis B."/>
            <person name="Mehta T."/>
            <person name="Park D."/>
            <person name="Pearson M."/>
            <person name="Roberts A."/>
            <person name="Saif S."/>
            <person name="Shenoy N."/>
            <person name="Sisk P."/>
            <person name="Stolte C."/>
            <person name="Sykes S."/>
            <person name="Thomson T."/>
            <person name="Walk T."/>
            <person name="White J."/>
            <person name="Yandava C."/>
            <person name="Burger G."/>
            <person name="Gray M.W."/>
            <person name="Holland P.W.H."/>
            <person name="King N."/>
            <person name="Lang F.B.F."/>
            <person name="Roger A.J."/>
            <person name="Ruiz-Trillo I."/>
            <person name="Lander E."/>
            <person name="Nusbaum C."/>
        </authorList>
    </citation>
    <scope>NUCLEOTIDE SEQUENCE [LARGE SCALE GENOMIC DNA]</scope>
    <source>
        <strain evidence="14 15">DAOM BR117</strain>
    </source>
</reference>
<dbReference type="InParanoid" id="A0A0L0HTK5"/>
<dbReference type="Gene3D" id="3.40.50.300">
    <property type="entry name" value="P-loop containing nucleotide triphosphate hydrolases"/>
    <property type="match status" value="2"/>
</dbReference>
<dbReference type="GO" id="GO:0003723">
    <property type="term" value="F:RNA binding"/>
    <property type="evidence" value="ECO:0007669"/>
    <property type="project" value="UniProtKB-KW"/>
</dbReference>
<dbReference type="InterPro" id="IPR001650">
    <property type="entry name" value="Helicase_C-like"/>
</dbReference>
<feature type="region of interest" description="Disordered" evidence="10">
    <location>
        <begin position="440"/>
        <end position="464"/>
    </location>
</feature>
<dbReference type="PROSITE" id="PS51194">
    <property type="entry name" value="HELICASE_CTER"/>
    <property type="match status" value="1"/>
</dbReference>
<evidence type="ECO:0000259" key="13">
    <source>
        <dbReference type="PROSITE" id="PS51195"/>
    </source>
</evidence>
<dbReference type="eggNOG" id="KOG0346">
    <property type="taxonomic scope" value="Eukaryota"/>
</dbReference>
<feature type="short sequence motif" description="Q motif" evidence="9">
    <location>
        <begin position="17"/>
        <end position="45"/>
    </location>
</feature>
<dbReference type="PANTHER" id="PTHR47959:SF21">
    <property type="entry name" value="DEAD-BOX HELICASE 56"/>
    <property type="match status" value="1"/>
</dbReference>
<organism evidence="14 15">
    <name type="scientific">Spizellomyces punctatus (strain DAOM BR117)</name>
    <dbReference type="NCBI Taxonomy" id="645134"/>
    <lineage>
        <taxon>Eukaryota</taxon>
        <taxon>Fungi</taxon>
        <taxon>Fungi incertae sedis</taxon>
        <taxon>Chytridiomycota</taxon>
        <taxon>Chytridiomycota incertae sedis</taxon>
        <taxon>Chytridiomycetes</taxon>
        <taxon>Spizellomycetales</taxon>
        <taxon>Spizellomycetaceae</taxon>
        <taxon>Spizellomyces</taxon>
    </lineage>
</organism>
<sequence length="623" mass="69597">MAVQASSVSSDLLDTDSGFTSLDLDTRLLRAIAKLGYTHPTIVQSSAIPLALQGKDILARARTGSGKTAAYCMPVIQKILLGKEGGRSSKEPGVRALILVPTRELAEQVSRHVKDLCLYCSKEVVAVNLATSDQSVANQKAILAERPDIIIATPSKILAQLEAHNVELKDSLESLVIDEADLILSYGYDEDVRKVLGFLPKIYQSYLMSATMSSDVDQLKQLVLRNPAILKLNDAAASESLLTQYFVKCLDNDKFLLTYFILKLRIHPFGTGKCIIFVNDIDRCYKLKLFLEQFGIKCCTLNSGLPLKSRYHIVQEFNRGVYDYIIATDEAGMLNNERDSDDEGDAEDEQGAAEVEDDEEHESTGRKRSAPSDSASSKNKRQRQQPKDTEYGVSRGIDFQNVQSVINFDLPISSRSYMHRVGRTARGVGNQGWALSFVVQSPESPTPLPPKKKKGQQPVSAKPIEDESVLERIQRKQTAIGRSITPYTFDMKQVEAFRYRAEDALRAVTRTAVKEARMKELKMEILNSEKLKAHFEDNPTDLQALRHDKPLHPARVQQHMKHVPDYLLPSKNNASSRTRVGNVPFRMQNNRRRGRGQGQGRGGARGRGQSRKQDPLKSFTHVK</sequence>
<comment type="similarity">
    <text evidence="7">Belongs to the DEAD box helicase family. DDX56/DBP9 subfamily.</text>
</comment>
<dbReference type="Proteomes" id="UP000053201">
    <property type="component" value="Unassembled WGS sequence"/>
</dbReference>
<dbReference type="OrthoDB" id="1191041at2759"/>
<protein>
    <recommendedName>
        <fullName evidence="1">RNA helicase</fullName>
        <ecNumber evidence="1">3.6.4.13</ecNumber>
    </recommendedName>
</protein>
<dbReference type="RefSeq" id="XP_016612710.1">
    <property type="nucleotide sequence ID" value="XM_016748715.1"/>
</dbReference>
<accession>A0A0L0HTK5</accession>
<dbReference type="SUPFAM" id="SSF52540">
    <property type="entry name" value="P-loop containing nucleoside triphosphate hydrolases"/>
    <property type="match status" value="2"/>
</dbReference>
<dbReference type="InterPro" id="IPR027417">
    <property type="entry name" value="P-loop_NTPase"/>
</dbReference>
<evidence type="ECO:0000256" key="6">
    <source>
        <dbReference type="ARBA" id="ARBA00022884"/>
    </source>
</evidence>
<feature type="region of interest" description="Disordered" evidence="10">
    <location>
        <begin position="335"/>
        <end position="395"/>
    </location>
</feature>
<dbReference type="GO" id="GO:0005829">
    <property type="term" value="C:cytosol"/>
    <property type="evidence" value="ECO:0007669"/>
    <property type="project" value="TreeGrafter"/>
</dbReference>
<dbReference type="GO" id="GO:0005524">
    <property type="term" value="F:ATP binding"/>
    <property type="evidence" value="ECO:0007669"/>
    <property type="project" value="UniProtKB-KW"/>
</dbReference>
<dbReference type="GO" id="GO:0003724">
    <property type="term" value="F:RNA helicase activity"/>
    <property type="evidence" value="ECO:0007669"/>
    <property type="project" value="UniProtKB-EC"/>
</dbReference>
<dbReference type="Pfam" id="PF00270">
    <property type="entry name" value="DEAD"/>
    <property type="match status" value="1"/>
</dbReference>
<evidence type="ECO:0000256" key="4">
    <source>
        <dbReference type="ARBA" id="ARBA00022806"/>
    </source>
</evidence>
<dbReference type="EMBL" id="KQ257450">
    <property type="protein sequence ID" value="KND04671.1"/>
    <property type="molecule type" value="Genomic_DNA"/>
</dbReference>
<evidence type="ECO:0000256" key="7">
    <source>
        <dbReference type="ARBA" id="ARBA00038041"/>
    </source>
</evidence>
<feature type="region of interest" description="Disordered" evidence="10">
    <location>
        <begin position="566"/>
        <end position="623"/>
    </location>
</feature>
<dbReference type="CDD" id="cd18787">
    <property type="entry name" value="SF2_C_DEAD"/>
    <property type="match status" value="1"/>
</dbReference>
<dbReference type="InterPro" id="IPR011545">
    <property type="entry name" value="DEAD/DEAH_box_helicase_dom"/>
</dbReference>
<dbReference type="Pfam" id="PF00271">
    <property type="entry name" value="Helicase_C"/>
    <property type="match status" value="2"/>
</dbReference>
<dbReference type="CDD" id="cd17961">
    <property type="entry name" value="DEADc_DDX56"/>
    <property type="match status" value="1"/>
</dbReference>
<feature type="compositionally biased region" description="Polar residues" evidence="10">
    <location>
        <begin position="570"/>
        <end position="579"/>
    </location>
</feature>
<dbReference type="InterPro" id="IPR050079">
    <property type="entry name" value="DEAD_box_RNA_helicase"/>
</dbReference>
<feature type="domain" description="Helicase ATP-binding" evidence="11">
    <location>
        <begin position="48"/>
        <end position="230"/>
    </location>
</feature>
<dbReference type="SMART" id="SM00487">
    <property type="entry name" value="DEXDc"/>
    <property type="match status" value="1"/>
</dbReference>
<feature type="compositionally biased region" description="Acidic residues" evidence="10">
    <location>
        <begin position="339"/>
        <end position="361"/>
    </location>
</feature>
<keyword evidence="15" id="KW-1185">Reference proteome</keyword>
<dbReference type="GeneID" id="27684118"/>
<evidence type="ECO:0000259" key="11">
    <source>
        <dbReference type="PROSITE" id="PS51192"/>
    </source>
</evidence>